<evidence type="ECO:0000313" key="3">
    <source>
        <dbReference type="EMBL" id="ODM90592.1"/>
    </source>
</evidence>
<dbReference type="OrthoDB" id="2214at2759"/>
<accession>A0A1D2MCE9</accession>
<dbReference type="SUPFAM" id="SSF53187">
    <property type="entry name" value="Zn-dependent exopeptidases"/>
    <property type="match status" value="1"/>
</dbReference>
<name>A0A1D2MCE9_ORCCI</name>
<feature type="region of interest" description="Disordered" evidence="1">
    <location>
        <begin position="292"/>
        <end position="389"/>
    </location>
</feature>
<keyword evidence="3" id="KW-0645">Protease</keyword>
<dbReference type="Pfam" id="PF04389">
    <property type="entry name" value="Peptidase_M28"/>
    <property type="match status" value="1"/>
</dbReference>
<feature type="domain" description="Peptidase M28" evidence="2">
    <location>
        <begin position="397"/>
        <end position="470"/>
    </location>
</feature>
<feature type="compositionally biased region" description="Polar residues" evidence="1">
    <location>
        <begin position="360"/>
        <end position="383"/>
    </location>
</feature>
<dbReference type="GO" id="GO:0004177">
    <property type="term" value="F:aminopeptidase activity"/>
    <property type="evidence" value="ECO:0007669"/>
    <property type="project" value="UniProtKB-KW"/>
</dbReference>
<feature type="compositionally biased region" description="Basic and acidic residues" evidence="1">
    <location>
        <begin position="7"/>
        <end position="19"/>
    </location>
</feature>
<sequence length="546" mass="62821">MGSPRNDIARSTRNSHDSESNQANSSVTPNFRIFGQVRSLDNSSELLKQFLEEQRETNKKLSRVITQQDHLENKFDNQCVKNTDEIEVLKHETSEIRRNLQRLDVLENTNELLHKELKFQYLIFAGVIEIENESDIILRKSISDIIFYICKRNIELDTLHRIGKANNYSPRNVRVRFFLTLNKRNGLIDEGVKFSIDWKTKSISSDNGYTYYIKDGEIIEEDNGDDDDMYFDVTNASTNRNFNQSEDRILGEEPARVTDLNFQNSQINASTDQIHSRSSQIPVNSEKQMVIQKSINSNSQPKPASSNFNNAGTKRHQPDYFSSISQHHHAKNPAKRQRVRYETDPNYMNRDNLRPKNAGRPQNQIGSKEFSSNRPQHLQTTKSSQKRKGYGLEVGPLNVLRLIAKFGIKFKHSVELHWYTAKETEEEGSRHVVKRYCDEDKKVAGMLNLDSLGYQNQTTGTGGRAIAGYVLSYWDEHHHLRTTDRKLTAFVKMLVGKGYPSAYVTEFDDNPYRHSTHDLISTVNFEMVNEFAKLGLAFLIELGAAD</sequence>
<dbReference type="Gene3D" id="3.40.630.10">
    <property type="entry name" value="Zn peptidases"/>
    <property type="match status" value="1"/>
</dbReference>
<feature type="compositionally biased region" description="Polar residues" evidence="1">
    <location>
        <begin position="292"/>
        <end position="312"/>
    </location>
</feature>
<evidence type="ECO:0000259" key="2">
    <source>
        <dbReference type="Pfam" id="PF04389"/>
    </source>
</evidence>
<dbReference type="InterPro" id="IPR007484">
    <property type="entry name" value="Peptidase_M28"/>
</dbReference>
<gene>
    <name evidence="3" type="ORF">Ocin01_16088</name>
</gene>
<proteinExistence type="predicted"/>
<reference evidence="3 4" key="1">
    <citation type="journal article" date="2016" name="Genome Biol. Evol.">
        <title>Gene Family Evolution Reflects Adaptation to Soil Environmental Stressors in the Genome of the Collembolan Orchesella cincta.</title>
        <authorList>
            <person name="Faddeeva-Vakhrusheva A."/>
            <person name="Derks M.F."/>
            <person name="Anvar S.Y."/>
            <person name="Agamennone V."/>
            <person name="Suring W."/>
            <person name="Smit S."/>
            <person name="van Straalen N.M."/>
            <person name="Roelofs D."/>
        </authorList>
    </citation>
    <scope>NUCLEOTIDE SEQUENCE [LARGE SCALE GENOMIC DNA]</scope>
    <source>
        <tissue evidence="3">Mixed pool</tissue>
    </source>
</reference>
<dbReference type="STRING" id="48709.A0A1D2MCE9"/>
<feature type="region of interest" description="Disordered" evidence="1">
    <location>
        <begin position="1"/>
        <end position="28"/>
    </location>
</feature>
<keyword evidence="3" id="KW-0378">Hydrolase</keyword>
<evidence type="ECO:0000256" key="1">
    <source>
        <dbReference type="SAM" id="MobiDB-lite"/>
    </source>
</evidence>
<dbReference type="EMBL" id="LJIJ01001891">
    <property type="protein sequence ID" value="ODM90592.1"/>
    <property type="molecule type" value="Genomic_DNA"/>
</dbReference>
<protein>
    <submittedName>
        <fullName evidence="3">Leucine aminopeptidase 1</fullName>
    </submittedName>
</protein>
<feature type="compositionally biased region" description="Basic residues" evidence="1">
    <location>
        <begin position="326"/>
        <end position="338"/>
    </location>
</feature>
<organism evidence="3 4">
    <name type="scientific">Orchesella cincta</name>
    <name type="common">Springtail</name>
    <name type="synonym">Podura cincta</name>
    <dbReference type="NCBI Taxonomy" id="48709"/>
    <lineage>
        <taxon>Eukaryota</taxon>
        <taxon>Metazoa</taxon>
        <taxon>Ecdysozoa</taxon>
        <taxon>Arthropoda</taxon>
        <taxon>Hexapoda</taxon>
        <taxon>Collembola</taxon>
        <taxon>Entomobryomorpha</taxon>
        <taxon>Entomobryoidea</taxon>
        <taxon>Orchesellidae</taxon>
        <taxon>Orchesellinae</taxon>
        <taxon>Orchesella</taxon>
    </lineage>
</organism>
<keyword evidence="3" id="KW-0031">Aminopeptidase</keyword>
<dbReference type="AlphaFoldDB" id="A0A1D2MCE9"/>
<evidence type="ECO:0000313" key="4">
    <source>
        <dbReference type="Proteomes" id="UP000094527"/>
    </source>
</evidence>
<keyword evidence="4" id="KW-1185">Reference proteome</keyword>
<comment type="caution">
    <text evidence="3">The sequence shown here is derived from an EMBL/GenBank/DDBJ whole genome shotgun (WGS) entry which is preliminary data.</text>
</comment>
<dbReference type="Proteomes" id="UP000094527">
    <property type="component" value="Unassembled WGS sequence"/>
</dbReference>